<dbReference type="GO" id="GO:0005634">
    <property type="term" value="C:nucleus"/>
    <property type="evidence" value="ECO:0007669"/>
    <property type="project" value="TreeGrafter"/>
</dbReference>
<feature type="compositionally biased region" description="Basic and acidic residues" evidence="1">
    <location>
        <begin position="1"/>
        <end position="18"/>
    </location>
</feature>
<keyword evidence="4" id="KW-1185">Reference proteome</keyword>
<dbReference type="Proteomes" id="UP000541444">
    <property type="component" value="Unassembled WGS sequence"/>
</dbReference>
<dbReference type="InterPro" id="IPR008889">
    <property type="entry name" value="VQ"/>
</dbReference>
<evidence type="ECO:0000313" key="3">
    <source>
        <dbReference type="EMBL" id="KAF6173404.1"/>
    </source>
</evidence>
<comment type="caution">
    <text evidence="3">The sequence shown here is derived from an EMBL/GenBank/DDBJ whole genome shotgun (WGS) entry which is preliminary data.</text>
</comment>
<dbReference type="InterPro" id="IPR039607">
    <property type="entry name" value="VQ_8/17/18/20/21/25"/>
</dbReference>
<dbReference type="OrthoDB" id="1917757at2759"/>
<feature type="compositionally biased region" description="Basic and acidic residues" evidence="1">
    <location>
        <begin position="77"/>
        <end position="90"/>
    </location>
</feature>
<protein>
    <recommendedName>
        <fullName evidence="2">VQ domain-containing protein</fullName>
    </recommendedName>
</protein>
<feature type="region of interest" description="Disordered" evidence="1">
    <location>
        <begin position="1"/>
        <end position="33"/>
    </location>
</feature>
<accession>A0A7J7P2K8</accession>
<evidence type="ECO:0000259" key="2">
    <source>
        <dbReference type="Pfam" id="PF05678"/>
    </source>
</evidence>
<dbReference type="EMBL" id="JACGCM010000347">
    <property type="protein sequence ID" value="KAF6173404.1"/>
    <property type="molecule type" value="Genomic_DNA"/>
</dbReference>
<evidence type="ECO:0000256" key="1">
    <source>
        <dbReference type="SAM" id="MobiDB-lite"/>
    </source>
</evidence>
<dbReference type="Pfam" id="PF05678">
    <property type="entry name" value="VQ"/>
    <property type="match status" value="1"/>
</dbReference>
<feature type="region of interest" description="Disordered" evidence="1">
    <location>
        <begin position="52"/>
        <end position="103"/>
    </location>
</feature>
<dbReference type="AlphaFoldDB" id="A0A7J7P2K8"/>
<sequence>MSPSKFYDDQQGRREMHGPRPSVLKISKDSHPIHKVIHTKPRDFMSLVQKLTGMSRPDDDGGDVHVQPKSQDAQKFPVHDMRSVGHHDETSSSSVVTDENCGATTDVQVSSSSVSPIFESPNNYLSDIPLFTPNSLDFLCSADRPYYRYPDLMFSSPNMSSSMSPSVLEVMKGFQDY</sequence>
<feature type="domain" description="VQ" evidence="2">
    <location>
        <begin position="35"/>
        <end position="56"/>
    </location>
</feature>
<dbReference type="PANTHER" id="PTHR33143:SF76">
    <property type="entry name" value="VQ MOTIF-CONTAINING PROTEIN 8, CHLOROPLASTIC"/>
    <property type="match status" value="1"/>
</dbReference>
<proteinExistence type="predicted"/>
<feature type="compositionally biased region" description="Polar residues" evidence="1">
    <location>
        <begin position="91"/>
        <end position="103"/>
    </location>
</feature>
<reference evidence="3 4" key="1">
    <citation type="journal article" date="2020" name="IScience">
        <title>Genome Sequencing of the Endangered Kingdonia uniflora (Circaeasteraceae, Ranunculales) Reveals Potential Mechanisms of Evolutionary Specialization.</title>
        <authorList>
            <person name="Sun Y."/>
            <person name="Deng T."/>
            <person name="Zhang A."/>
            <person name="Moore M.J."/>
            <person name="Landis J.B."/>
            <person name="Lin N."/>
            <person name="Zhang H."/>
            <person name="Zhang X."/>
            <person name="Huang J."/>
            <person name="Zhang X."/>
            <person name="Sun H."/>
            <person name="Wang H."/>
        </authorList>
    </citation>
    <scope>NUCLEOTIDE SEQUENCE [LARGE SCALE GENOMIC DNA]</scope>
    <source>
        <strain evidence="3">TB1705</strain>
        <tissue evidence="3">Leaf</tissue>
    </source>
</reference>
<name>A0A7J7P2K8_9MAGN</name>
<evidence type="ECO:0000313" key="4">
    <source>
        <dbReference type="Proteomes" id="UP000541444"/>
    </source>
</evidence>
<gene>
    <name evidence="3" type="ORF">GIB67_027099</name>
</gene>
<dbReference type="PANTHER" id="PTHR33143">
    <property type="entry name" value="F16F4.1 PROTEIN-RELATED"/>
    <property type="match status" value="1"/>
</dbReference>
<organism evidence="3 4">
    <name type="scientific">Kingdonia uniflora</name>
    <dbReference type="NCBI Taxonomy" id="39325"/>
    <lineage>
        <taxon>Eukaryota</taxon>
        <taxon>Viridiplantae</taxon>
        <taxon>Streptophyta</taxon>
        <taxon>Embryophyta</taxon>
        <taxon>Tracheophyta</taxon>
        <taxon>Spermatophyta</taxon>
        <taxon>Magnoliopsida</taxon>
        <taxon>Ranunculales</taxon>
        <taxon>Circaeasteraceae</taxon>
        <taxon>Kingdonia</taxon>
    </lineage>
</organism>